<dbReference type="PANTHER" id="PTHR42855:SF2">
    <property type="entry name" value="DRUG RESISTANCE ABC TRANSPORTER,ATP-BINDING PROTEIN"/>
    <property type="match status" value="1"/>
</dbReference>
<dbReference type="EMBL" id="JACOQK010000001">
    <property type="protein sequence ID" value="MBC5787879.1"/>
    <property type="molecule type" value="Genomic_DNA"/>
</dbReference>
<protein>
    <submittedName>
        <fullName evidence="4">ABC-F type ribosomal protection protein</fullName>
    </submittedName>
</protein>
<feature type="domain" description="ABC transporter" evidence="3">
    <location>
        <begin position="311"/>
        <end position="503"/>
    </location>
</feature>
<dbReference type="InterPro" id="IPR003593">
    <property type="entry name" value="AAA+_ATPase"/>
</dbReference>
<dbReference type="Pfam" id="PF00005">
    <property type="entry name" value="ABC_tran"/>
    <property type="match status" value="2"/>
</dbReference>
<dbReference type="NCBIfam" id="NF000355">
    <property type="entry name" value="ribo_prot_ABC_F"/>
    <property type="match status" value="1"/>
</dbReference>
<name>A0ABR7IRV6_9CLOT</name>
<evidence type="ECO:0000259" key="3">
    <source>
        <dbReference type="PROSITE" id="PS50893"/>
    </source>
</evidence>
<dbReference type="InterPro" id="IPR027417">
    <property type="entry name" value="P-loop_NTPase"/>
</dbReference>
<dbReference type="Gene3D" id="3.40.50.300">
    <property type="entry name" value="P-loop containing nucleotide triphosphate hydrolases"/>
    <property type="match status" value="3"/>
</dbReference>
<proteinExistence type="predicted"/>
<evidence type="ECO:0000313" key="4">
    <source>
        <dbReference type="EMBL" id="MBC5787879.1"/>
    </source>
</evidence>
<accession>A0ABR7IRV6</accession>
<dbReference type="CDD" id="cd03221">
    <property type="entry name" value="ABCF_EF-3"/>
    <property type="match status" value="2"/>
</dbReference>
<dbReference type="SUPFAM" id="SSF52540">
    <property type="entry name" value="P-loop containing nucleoside triphosphate hydrolases"/>
    <property type="match status" value="2"/>
</dbReference>
<keyword evidence="2" id="KW-0067">ATP-binding</keyword>
<evidence type="ECO:0000256" key="2">
    <source>
        <dbReference type="ARBA" id="ARBA00022840"/>
    </source>
</evidence>
<dbReference type="InterPro" id="IPR051309">
    <property type="entry name" value="ABCF_ATPase"/>
</dbReference>
<organism evidence="4 5">
    <name type="scientific">Clostridium facile</name>
    <dbReference type="NCBI Taxonomy" id="2763035"/>
    <lineage>
        <taxon>Bacteria</taxon>
        <taxon>Bacillati</taxon>
        <taxon>Bacillota</taxon>
        <taxon>Clostridia</taxon>
        <taxon>Eubacteriales</taxon>
        <taxon>Clostridiaceae</taxon>
        <taxon>Clostridium</taxon>
    </lineage>
</organism>
<dbReference type="InterPro" id="IPR003439">
    <property type="entry name" value="ABC_transporter-like_ATP-bd"/>
</dbReference>
<dbReference type="PANTHER" id="PTHR42855">
    <property type="entry name" value="ABC TRANSPORTER ATP-BINDING SUBUNIT"/>
    <property type="match status" value="1"/>
</dbReference>
<evidence type="ECO:0000313" key="5">
    <source>
        <dbReference type="Proteomes" id="UP000649151"/>
    </source>
</evidence>
<gene>
    <name evidence="4" type="primary">abc-f</name>
    <name evidence="4" type="ORF">H8Z77_07600</name>
</gene>
<reference evidence="4 5" key="1">
    <citation type="submission" date="2020-08" db="EMBL/GenBank/DDBJ databases">
        <title>Genome public.</title>
        <authorList>
            <person name="Liu C."/>
            <person name="Sun Q."/>
        </authorList>
    </citation>
    <scope>NUCLEOTIDE SEQUENCE [LARGE SCALE GENOMIC DNA]</scope>
    <source>
        <strain evidence="4 5">NSJ-27</strain>
    </source>
</reference>
<sequence>MSLISIQNLTFSYDGNDQTIFDHVSFQFDTHWKLGFIGRNGRGKTTFLRLLQKEFSYTGTISCAVPLYYFPMRIPDQDEMVVDLLSIFNPNCDLWMFQREFSLLKLDESVLYRPYSTLSNGEQTKIQLASLFLQENSFLLIDEPTNHLDWHGRQTVARYLNQKKQGFLLVSHDRTFLDQCVDHILSINRNNIEVQQGNCSSWLENKRRQDQFEQMENEKLQKEICRLQKSAQQTANWSDKLEKTKIGTRISGLKPDRGYIGHKSAKMMQRSKSIQQRRQKAIEQKSSLLKNIETTATLKLSPLVWHTNTVASCSNLSIAYDNISVCQDVAFTIQRGDRIALCGKNGCGKSSILKLFQGYSIPYQGEISIHPNLQISYLPQDCSQLNGDLKEFIQQHNLEESLFKAILRKLDFSRSLFDLPMEGYSNGQKKKIYLAASLCKPAHLYLWDEPLNYIDLYSRIQIEELLLQYQPTLLFVEHDQSFLEHVATKQVVLSSSCPIHKNIV</sequence>
<dbReference type="SMART" id="SM00382">
    <property type="entry name" value="AAA"/>
    <property type="match status" value="2"/>
</dbReference>
<keyword evidence="1" id="KW-0547">Nucleotide-binding</keyword>
<dbReference type="RefSeq" id="WP_186996649.1">
    <property type="nucleotide sequence ID" value="NZ_JACOQK010000001.1"/>
</dbReference>
<keyword evidence="5" id="KW-1185">Reference proteome</keyword>
<comment type="caution">
    <text evidence="4">The sequence shown here is derived from an EMBL/GenBank/DDBJ whole genome shotgun (WGS) entry which is preliminary data.</text>
</comment>
<feature type="domain" description="ABC transporter" evidence="3">
    <location>
        <begin position="4"/>
        <end position="215"/>
    </location>
</feature>
<evidence type="ECO:0000256" key="1">
    <source>
        <dbReference type="ARBA" id="ARBA00022741"/>
    </source>
</evidence>
<dbReference type="PROSITE" id="PS50893">
    <property type="entry name" value="ABC_TRANSPORTER_2"/>
    <property type="match status" value="2"/>
</dbReference>
<dbReference type="Proteomes" id="UP000649151">
    <property type="component" value="Unassembled WGS sequence"/>
</dbReference>